<keyword evidence="3" id="KW-1185">Reference proteome</keyword>
<dbReference type="STRING" id="81985.R0HAB7"/>
<evidence type="ECO:0000256" key="1">
    <source>
        <dbReference type="ARBA" id="ARBA00009748"/>
    </source>
</evidence>
<evidence type="ECO:0000313" key="2">
    <source>
        <dbReference type="EMBL" id="EOA21935.1"/>
    </source>
</evidence>
<dbReference type="InterPro" id="IPR036312">
    <property type="entry name" value="Bifun_inhib/LTP/seed_sf"/>
</dbReference>
<sequence length="96" mass="10639">MMIYPNGDRHCAMAQGQVLSACGLQLANDGVHPGDCCYVINDVNREVQTQQARIWLCKCFQEAIKVYGYTKLIGMPEKCNIPNAVPFDPNMDCAQA</sequence>
<proteinExistence type="inferred from homology"/>
<dbReference type="OrthoDB" id="1051814at2759"/>
<dbReference type="EMBL" id="KB870810">
    <property type="protein sequence ID" value="EOA21935.1"/>
    <property type="molecule type" value="Genomic_DNA"/>
</dbReference>
<gene>
    <name evidence="2" type="ORF">CARUB_v10002421mg</name>
</gene>
<dbReference type="PANTHER" id="PTHR33076">
    <property type="entry name" value="NON-SPECIFIC LIPID-TRANSFER PROTEIN 2-RELATED"/>
    <property type="match status" value="1"/>
</dbReference>
<reference evidence="3" key="1">
    <citation type="journal article" date="2013" name="Nat. Genet.">
        <title>The Capsella rubella genome and the genomic consequences of rapid mating system evolution.</title>
        <authorList>
            <person name="Slotte T."/>
            <person name="Hazzouri K.M."/>
            <person name="Agren J.A."/>
            <person name="Koenig D."/>
            <person name="Maumus F."/>
            <person name="Guo Y.L."/>
            <person name="Steige K."/>
            <person name="Platts A.E."/>
            <person name="Escobar J.S."/>
            <person name="Newman L.K."/>
            <person name="Wang W."/>
            <person name="Mandakova T."/>
            <person name="Vello E."/>
            <person name="Smith L.M."/>
            <person name="Henz S.R."/>
            <person name="Steffen J."/>
            <person name="Takuno S."/>
            <person name="Brandvain Y."/>
            <person name="Coop G."/>
            <person name="Andolfatto P."/>
            <person name="Hu T.T."/>
            <person name="Blanchette M."/>
            <person name="Clark R.M."/>
            <person name="Quesneville H."/>
            <person name="Nordborg M."/>
            <person name="Gaut B.S."/>
            <person name="Lysak M.A."/>
            <person name="Jenkins J."/>
            <person name="Grimwood J."/>
            <person name="Chapman J."/>
            <person name="Prochnik S."/>
            <person name="Shu S."/>
            <person name="Rokhsar D."/>
            <person name="Schmutz J."/>
            <person name="Weigel D."/>
            <person name="Wright S.I."/>
        </authorList>
    </citation>
    <scope>NUCLEOTIDE SEQUENCE [LARGE SCALE GENOMIC DNA]</scope>
    <source>
        <strain evidence="3">cv. Monte Gargano</strain>
    </source>
</reference>
<dbReference type="InterPro" id="IPR000528">
    <property type="entry name" value="Plant_nsLTP"/>
</dbReference>
<dbReference type="SUPFAM" id="SSF47699">
    <property type="entry name" value="Bifunctional inhibitor/lipid-transfer protein/seed storage 2S albumin"/>
    <property type="match status" value="1"/>
</dbReference>
<evidence type="ECO:0000313" key="3">
    <source>
        <dbReference type="Proteomes" id="UP000029121"/>
    </source>
</evidence>
<organism evidence="2 3">
    <name type="scientific">Capsella rubella</name>
    <dbReference type="NCBI Taxonomy" id="81985"/>
    <lineage>
        <taxon>Eukaryota</taxon>
        <taxon>Viridiplantae</taxon>
        <taxon>Streptophyta</taxon>
        <taxon>Embryophyta</taxon>
        <taxon>Tracheophyta</taxon>
        <taxon>Spermatophyta</taxon>
        <taxon>Magnoliopsida</taxon>
        <taxon>eudicotyledons</taxon>
        <taxon>Gunneridae</taxon>
        <taxon>Pentapetalae</taxon>
        <taxon>rosids</taxon>
        <taxon>malvids</taxon>
        <taxon>Brassicales</taxon>
        <taxon>Brassicaceae</taxon>
        <taxon>Camelineae</taxon>
        <taxon>Capsella</taxon>
    </lineage>
</organism>
<evidence type="ECO:0008006" key="4">
    <source>
        <dbReference type="Google" id="ProtNLM"/>
    </source>
</evidence>
<dbReference type="GO" id="GO:0006869">
    <property type="term" value="P:lipid transport"/>
    <property type="evidence" value="ECO:0007669"/>
    <property type="project" value="InterPro"/>
</dbReference>
<accession>R0HAB7</accession>
<dbReference type="Gene3D" id="1.10.110.10">
    <property type="entry name" value="Plant lipid-transfer and hydrophobic proteins"/>
    <property type="match status" value="1"/>
</dbReference>
<protein>
    <recommendedName>
        <fullName evidence="4">Bifunctional inhibitor/plant lipid transfer protein/seed storage helical domain-containing protein</fullName>
    </recommendedName>
</protein>
<comment type="similarity">
    <text evidence="1">Belongs to the plant LTP family.</text>
</comment>
<dbReference type="KEGG" id="crb:17884635"/>
<dbReference type="AlphaFoldDB" id="R0HAB7"/>
<dbReference type="Proteomes" id="UP000029121">
    <property type="component" value="Unassembled WGS sequence"/>
</dbReference>
<name>R0HAB7_9BRAS</name>
<dbReference type="GO" id="GO:0008289">
    <property type="term" value="F:lipid binding"/>
    <property type="evidence" value="ECO:0007669"/>
    <property type="project" value="InterPro"/>
</dbReference>